<dbReference type="InterPro" id="IPR018211">
    <property type="entry name" value="ADH_Fe_CS"/>
</dbReference>
<dbReference type="GO" id="GO:0046872">
    <property type="term" value="F:metal ion binding"/>
    <property type="evidence" value="ECO:0007669"/>
    <property type="project" value="UniProtKB-KW"/>
</dbReference>
<dbReference type="Proteomes" id="UP000464751">
    <property type="component" value="Chromosome"/>
</dbReference>
<dbReference type="EC" id="1.1.1.6" evidence="6"/>
<evidence type="ECO:0000313" key="13">
    <source>
        <dbReference type="EMBL" id="QIB33118.1"/>
    </source>
</evidence>
<evidence type="ECO:0000256" key="3">
    <source>
        <dbReference type="ARBA" id="ARBA00023002"/>
    </source>
</evidence>
<dbReference type="EMBL" id="CP048630">
    <property type="protein sequence ID" value="QIB33118.1"/>
    <property type="molecule type" value="Genomic_DNA"/>
</dbReference>
<evidence type="ECO:0000256" key="8">
    <source>
        <dbReference type="ARBA" id="ARBA00049006"/>
    </source>
</evidence>
<feature type="binding site" evidence="11">
    <location>
        <begin position="94"/>
        <end position="98"/>
    </location>
    <ligand>
        <name>NAD(+)</name>
        <dbReference type="ChEBI" id="CHEBI:57540"/>
    </ligand>
</feature>
<dbReference type="GO" id="GO:0008888">
    <property type="term" value="F:glycerol dehydrogenase (NAD+) activity"/>
    <property type="evidence" value="ECO:0007669"/>
    <property type="project" value="UniProtKB-EC"/>
</dbReference>
<evidence type="ECO:0000256" key="9">
    <source>
        <dbReference type="PIRSR" id="PIRSR000112-1"/>
    </source>
</evidence>
<evidence type="ECO:0000256" key="10">
    <source>
        <dbReference type="PIRSR" id="PIRSR000112-2"/>
    </source>
</evidence>
<feature type="binding site" evidence="11">
    <location>
        <position position="127"/>
    </location>
    <ligand>
        <name>NAD(+)</name>
        <dbReference type="ChEBI" id="CHEBI:57540"/>
    </ligand>
</feature>
<feature type="binding site" evidence="11">
    <location>
        <position position="125"/>
    </location>
    <ligand>
        <name>NAD(+)</name>
        <dbReference type="ChEBI" id="CHEBI:57540"/>
    </ligand>
</feature>
<evidence type="ECO:0000256" key="2">
    <source>
        <dbReference type="ARBA" id="ARBA00022723"/>
    </source>
</evidence>
<keyword evidence="9" id="KW-0862">Zinc</keyword>
<feature type="binding site" evidence="9">
    <location>
        <position position="254"/>
    </location>
    <ligand>
        <name>glycerol</name>
        <dbReference type="ChEBI" id="CHEBI:17754"/>
    </ligand>
</feature>
<evidence type="ECO:0000313" key="14">
    <source>
        <dbReference type="Proteomes" id="UP000464751"/>
    </source>
</evidence>
<dbReference type="SUPFAM" id="SSF56796">
    <property type="entry name" value="Dehydroquinate synthase-like"/>
    <property type="match status" value="1"/>
</dbReference>
<dbReference type="Gene3D" id="3.40.50.1970">
    <property type="match status" value="1"/>
</dbReference>
<evidence type="ECO:0000256" key="6">
    <source>
        <dbReference type="ARBA" id="ARBA00039147"/>
    </source>
</evidence>
<comment type="cofactor">
    <cofactor evidence="9">
        <name>Zn(2+)</name>
        <dbReference type="ChEBI" id="CHEBI:29105"/>
    </cofactor>
    <text evidence="9">Binds 1 zinc ion per subunit.</text>
</comment>
<keyword evidence="3" id="KW-0560">Oxidoreductase</keyword>
<feature type="binding site" evidence="10">
    <location>
        <position position="121"/>
    </location>
    <ligand>
        <name>glycerol</name>
        <dbReference type="ChEBI" id="CHEBI:17754"/>
    </ligand>
</feature>
<dbReference type="Gene3D" id="1.20.1090.10">
    <property type="entry name" value="Dehydroquinate synthase-like - alpha domain"/>
    <property type="match status" value="1"/>
</dbReference>
<evidence type="ECO:0000256" key="5">
    <source>
        <dbReference type="ARBA" id="ARBA00037918"/>
    </source>
</evidence>
<evidence type="ECO:0000259" key="12">
    <source>
        <dbReference type="Pfam" id="PF00465"/>
    </source>
</evidence>
<proteinExistence type="inferred from homology"/>
<protein>
    <recommendedName>
        <fullName evidence="7">Glycerol dehydrogenase</fullName>
        <ecNumber evidence="6">1.1.1.6</ecNumber>
    </recommendedName>
</protein>
<evidence type="ECO:0000256" key="1">
    <source>
        <dbReference type="ARBA" id="ARBA00007358"/>
    </source>
</evidence>
<gene>
    <name evidence="13" type="ORF">G3A50_04905</name>
</gene>
<feature type="domain" description="Alcohol dehydrogenase iron-type/glycerol dehydrogenase GldA" evidence="12">
    <location>
        <begin position="9"/>
        <end position="154"/>
    </location>
</feature>
<accession>A0A6P1YIF1</accession>
<feature type="binding site" evidence="11">
    <location>
        <position position="131"/>
    </location>
    <ligand>
        <name>NAD(+)</name>
        <dbReference type="ChEBI" id="CHEBI:57540"/>
    </ligand>
</feature>
<comment type="catalytic activity">
    <reaction evidence="8">
        <text>glycerol + NAD(+) = dihydroxyacetone + NADH + H(+)</text>
        <dbReference type="Rhea" id="RHEA:13769"/>
        <dbReference type="ChEBI" id="CHEBI:15378"/>
        <dbReference type="ChEBI" id="CHEBI:16016"/>
        <dbReference type="ChEBI" id="CHEBI:17754"/>
        <dbReference type="ChEBI" id="CHEBI:57540"/>
        <dbReference type="ChEBI" id="CHEBI:57945"/>
        <dbReference type="EC" id="1.1.1.6"/>
    </reaction>
</comment>
<feature type="binding site" evidence="9">
    <location>
        <position position="271"/>
    </location>
    <ligand>
        <name>glycerol</name>
        <dbReference type="ChEBI" id="CHEBI:17754"/>
    </ligand>
</feature>
<dbReference type="NCBIfam" id="NF006941">
    <property type="entry name" value="PRK09423.1"/>
    <property type="match status" value="1"/>
</dbReference>
<dbReference type="PANTHER" id="PTHR43616">
    <property type="entry name" value="GLYCEROL DEHYDROGENASE"/>
    <property type="match status" value="1"/>
</dbReference>
<dbReference type="InterPro" id="IPR016205">
    <property type="entry name" value="Glycerol_DH"/>
</dbReference>
<organism evidence="13 14">
    <name type="scientific">Ancylobacter pratisalsi</name>
    <dbReference type="NCBI Taxonomy" id="1745854"/>
    <lineage>
        <taxon>Bacteria</taxon>
        <taxon>Pseudomonadati</taxon>
        <taxon>Pseudomonadota</taxon>
        <taxon>Alphaproteobacteria</taxon>
        <taxon>Hyphomicrobiales</taxon>
        <taxon>Xanthobacteraceae</taxon>
        <taxon>Ancylobacter</taxon>
    </lineage>
</organism>
<dbReference type="PIRSF" id="PIRSF000112">
    <property type="entry name" value="Glycerol_dehydrogenase"/>
    <property type="match status" value="1"/>
</dbReference>
<feature type="binding site" evidence="9">
    <location>
        <position position="171"/>
    </location>
    <ligand>
        <name>glycerol</name>
        <dbReference type="ChEBI" id="CHEBI:17754"/>
    </ligand>
</feature>
<comment type="similarity">
    <text evidence="1">Belongs to the iron-containing alcohol dehydrogenase family.</text>
</comment>
<dbReference type="InterPro" id="IPR001670">
    <property type="entry name" value="ADH_Fe/GldA"/>
</dbReference>
<feature type="binding site" evidence="11">
    <location>
        <begin position="116"/>
        <end position="119"/>
    </location>
    <ligand>
        <name>NAD(+)</name>
        <dbReference type="ChEBI" id="CHEBI:57540"/>
    </ligand>
</feature>
<dbReference type="Pfam" id="PF00465">
    <property type="entry name" value="Fe-ADH"/>
    <property type="match status" value="1"/>
</dbReference>
<evidence type="ECO:0000256" key="11">
    <source>
        <dbReference type="PIRSR" id="PIRSR000112-3"/>
    </source>
</evidence>
<dbReference type="PROSITE" id="PS00913">
    <property type="entry name" value="ADH_IRON_1"/>
    <property type="match status" value="1"/>
</dbReference>
<name>A0A6P1YIF1_9HYPH</name>
<sequence>MSFRAFGAPHRYIQGPDALAELKGLVALYGRRPFIVADAVVAALLGQRLRAELQGVEHAMFGTFGGECTAAEIEALTEAARAAEADVIIGVGGGKAIDTAKGVRMALGVPIIIVPTIASNDSPTSRLAVLYREDHVLSEVRLMNASPDVVLVDTSIIVQAPVRFFIAGIGDALSKKFEVEQCAGAGGTNFFKGSPTRLALGIADACYGIIRAEGEAAVEAVRRHETTEAVENTVEASILMSGLAFESGGLSIAHSLTRGFSAIPEIARALHGEQVALGLLVQLVAEGRDMAFLNDFRAFYRRIGLPTSLAAFGVTDPGAVDTIVRISWQTAPYIKNFTQPLSPETLHAAFLSLA</sequence>
<evidence type="ECO:0000256" key="4">
    <source>
        <dbReference type="ARBA" id="ARBA00023027"/>
    </source>
</evidence>
<dbReference type="PANTHER" id="PTHR43616:SF5">
    <property type="entry name" value="GLYCEROL DEHYDROGENASE 1"/>
    <property type="match status" value="1"/>
</dbReference>
<keyword evidence="14" id="KW-1185">Reference proteome</keyword>
<evidence type="ECO:0000256" key="7">
    <source>
        <dbReference type="ARBA" id="ARBA00040132"/>
    </source>
</evidence>
<reference evidence="13" key="1">
    <citation type="submission" date="2020-02" db="EMBL/GenBank/DDBJ databases">
        <authorList>
            <person name="Li G."/>
        </authorList>
    </citation>
    <scope>NUCLEOTIDE SEQUENCE [LARGE SCALE GENOMIC DNA]</scope>
    <source>
        <strain evidence="13">DSM 102029</strain>
    </source>
</reference>
<dbReference type="AlphaFoldDB" id="A0A6P1YIF1"/>
<dbReference type="CDD" id="cd08170">
    <property type="entry name" value="GlyDH"/>
    <property type="match status" value="1"/>
</dbReference>
<comment type="pathway">
    <text evidence="5">Polyol metabolism; glycerol fermentation; glycerone phosphate from glycerol (oxidative route): step 1/2.</text>
</comment>
<keyword evidence="4 11" id="KW-0520">NAD</keyword>
<keyword evidence="2 9" id="KW-0479">Metal-binding</keyword>
<dbReference type="RefSeq" id="WP_163074216.1">
    <property type="nucleotide sequence ID" value="NZ_CP048630.1"/>
</dbReference>
<dbReference type="KEGG" id="apra:G3A50_04905"/>